<evidence type="ECO:0000256" key="1">
    <source>
        <dbReference type="SAM" id="MobiDB-lite"/>
    </source>
</evidence>
<dbReference type="Pfam" id="PF12449">
    <property type="entry name" value="DUF3684"/>
    <property type="match status" value="1"/>
</dbReference>
<dbReference type="InterPro" id="IPR058210">
    <property type="entry name" value="SACS/Nov_dom"/>
</dbReference>
<dbReference type="Gene3D" id="3.30.565.10">
    <property type="entry name" value="Histidine kinase-like ATPase, C-terminal domain"/>
    <property type="match status" value="1"/>
</dbReference>
<gene>
    <name evidence="3" type="ORF">BT63DRAFT_375697</name>
</gene>
<dbReference type="PANTHER" id="PTHR47839:SF1">
    <property type="entry name" value="DOMAIN PROTEIN, PUTATIVE (AFU_ORTHOLOGUE AFUA_6G04830)-RELATED"/>
    <property type="match status" value="1"/>
</dbReference>
<keyword evidence="4" id="KW-1185">Reference proteome</keyword>
<evidence type="ECO:0000313" key="4">
    <source>
        <dbReference type="Proteomes" id="UP000799302"/>
    </source>
</evidence>
<evidence type="ECO:0000313" key="3">
    <source>
        <dbReference type="EMBL" id="KAF2667215.1"/>
    </source>
</evidence>
<dbReference type="NCBIfam" id="NF047352">
    <property type="entry name" value="P_loop_sacsin"/>
    <property type="match status" value="1"/>
</dbReference>
<sequence length="1733" mass="192515">MDFSRLREQTIGSDVDEEAVTVNTRALIDKVLARYSGDWTTLRELIQNAADASASKVKIKFETFPSKNVPTPSQGSTKSTWLSHIISHHTLQRLTVSNNGQPFGKNDWDRLRRIAEGNPDETKIGAFGVGFYSVFADCEEPFVVSGSKTMAFLWRGNSLYTKSSTIPADQLSQDTTFVLNYRNTTTPLPALLSVCQFLTTSLTFVGLQDIELWIDDWKILSLQKKSAPGIQAPIPPGLKTTTNEGLMKITGLTNQATQIDATWLNIVGKPNPQISSQTTEEAEDVPVLILKSFFSRVTKSLTHNSAANKAAREAEAAKDRELSDNLHLESKATVFLRISTVNIQTSVSKTFAAELERATKKPPPKTTRIAILTASKDETSASLTSSSGLTMNKAEEIFDSVLPNKHGRIFIGFPTAQTTGLLCHISAPSIIPTVERENIDLNARYVKTWNAEMLRVAGIACRIAYSEAFSDMKKDLLAALKTAHRTVPKMDDIAPFIPHASHIFSQYTSKESTPSSLVGSIIHQAFWDSSQASMDVLSTKGVLASNQVRLVAEPPTFLENIPIIPSDLAKGSEEFIRVLYDRRMITDMTVVDVRKELEAQSLTEEQLIEFLKYLALQASTNAMEITIVQSLLNAAVGAVAEGSDKGKLIALSEIKNFVSKGRIPPDMPTPPSTIPHHLTKDIKVKDLERFNWEELQILPWVQWLLIAPNTYELTAEQDMTKSPQFANSVLSLVSRLWDQMSQPHKATLIQCLANKSIMPTKMGMRVPSEAYFDSVKLFDDLPIVSTTKVKDAVLTALGVRKTIELKLVFERLLHNNADGENKWSIKDLIQYLVTVETEIPKKDIELLKTTAIAKVEINHSQENNRPAGLVPLHRLYAPLDANRNLGLPVLLWQGHFAPMSREGRFMKQLGLKTHPQASDVIDIMVAAAKSKDEPLYNRALNYFIENYETNGYRLIDKRAFNNRPFLLTEGKQFPHLYSPAACFSNEQVAILGYPVLLCSYRGNAFMFGVESDPPMASCANTVIANPPITKKQATDTFSYLSTRVGSIDKSLTKILGDANIVPIHGETGHGAVRMTCPNHCYIGDSSTYADILDFVDFGQAGNAFLLQVGSKHEPTTNELARRLKDEASRFLNTLGETKYEELLFRLAQSVNTLRIDKDLWKALRGTPFLLAYRESVPNTKSKDSRATVSGKEDFEAEEKIHREVSLRRPSEIVIPDAHQESRLFRDKIFTSPVDDTLEAFYSALGAPLLSSLLDNDERIGTIKRDQSEAEAVRNLLVERSQLFLHEYTSEILHNAKWLEKNLEVVLTESLSLTITLRGHRGASHQEKKTAILSSKHRGQKLFITHQPDLYEVSRCIAPLLLRRQKHHEVLALETVLASNLKRLRQKGYNVDRILRKQAYETRIAEEEHRKRQTAQAEDEAARKNTEKQRVKDLAPPPSAPSGDAPPGYTESAEPLEPDTPVSKMPGGFEADSPPQSAKRGKNVFSQITDWSKKLKKKPSDESWSDAQTGQLNAPATGPSANTPAVATGQHGTHTGTGPVDAASGEKNITTNIDAALNNVRPFNSNALYSPGQVRAVEQATSGTYCDTTSQQDLTAGGRTNNGIAVFVHRTIAGQQLDWPSINLFSKLLLEVANVFKLPTTGLNIFHAPNSNSIAFNASGSLFFNHHFFLTLHRSTIEESRTVKVDAMAYWWTTMCHELAHNIMQEHNVAHGFYTESFMSRTFASMMAAAERTE</sequence>
<feature type="compositionally biased region" description="Basic and acidic residues" evidence="1">
    <location>
        <begin position="1419"/>
        <end position="1432"/>
    </location>
</feature>
<dbReference type="InterPro" id="IPR022155">
    <property type="entry name" value="DUF3684"/>
</dbReference>
<evidence type="ECO:0000259" key="2">
    <source>
        <dbReference type="Pfam" id="PF25794"/>
    </source>
</evidence>
<dbReference type="SUPFAM" id="SSF55874">
    <property type="entry name" value="ATPase domain of HSP90 chaperone/DNA topoisomerase II/histidine kinase"/>
    <property type="match status" value="1"/>
</dbReference>
<dbReference type="PANTHER" id="PTHR47839">
    <property type="entry name" value="DOMAIN PROTEIN, PUTATIVE (AFU_ORTHOLOGUE AFUA_6G04830)-RELATED"/>
    <property type="match status" value="1"/>
</dbReference>
<feature type="region of interest" description="Disordered" evidence="1">
    <location>
        <begin position="1405"/>
        <end position="1544"/>
    </location>
</feature>
<name>A0A6A6U4L6_9PEZI</name>
<protein>
    <recommendedName>
        <fullName evidence="2">Sacsin/Nov domain-containing protein</fullName>
    </recommendedName>
</protein>
<dbReference type="EMBL" id="MU004238">
    <property type="protein sequence ID" value="KAF2667215.1"/>
    <property type="molecule type" value="Genomic_DNA"/>
</dbReference>
<dbReference type="Pfam" id="PF25794">
    <property type="entry name" value="SACS"/>
    <property type="match status" value="1"/>
</dbReference>
<feature type="domain" description="Sacsin/Nov" evidence="2">
    <location>
        <begin position="27"/>
        <end position="152"/>
    </location>
</feature>
<proteinExistence type="predicted"/>
<reference evidence="3" key="1">
    <citation type="journal article" date="2020" name="Stud. Mycol.">
        <title>101 Dothideomycetes genomes: a test case for predicting lifestyles and emergence of pathogens.</title>
        <authorList>
            <person name="Haridas S."/>
            <person name="Albert R."/>
            <person name="Binder M."/>
            <person name="Bloem J."/>
            <person name="Labutti K."/>
            <person name="Salamov A."/>
            <person name="Andreopoulos B."/>
            <person name="Baker S."/>
            <person name="Barry K."/>
            <person name="Bills G."/>
            <person name="Bluhm B."/>
            <person name="Cannon C."/>
            <person name="Castanera R."/>
            <person name="Culley D."/>
            <person name="Daum C."/>
            <person name="Ezra D."/>
            <person name="Gonzalez J."/>
            <person name="Henrissat B."/>
            <person name="Kuo A."/>
            <person name="Liang C."/>
            <person name="Lipzen A."/>
            <person name="Lutzoni F."/>
            <person name="Magnuson J."/>
            <person name="Mondo S."/>
            <person name="Nolan M."/>
            <person name="Ohm R."/>
            <person name="Pangilinan J."/>
            <person name="Park H.-J."/>
            <person name="Ramirez L."/>
            <person name="Alfaro M."/>
            <person name="Sun H."/>
            <person name="Tritt A."/>
            <person name="Yoshinaga Y."/>
            <person name="Zwiers L.-H."/>
            <person name="Turgeon B."/>
            <person name="Goodwin S."/>
            <person name="Spatafora J."/>
            <person name="Crous P."/>
            <person name="Grigoriev I."/>
        </authorList>
    </citation>
    <scope>NUCLEOTIDE SEQUENCE</scope>
    <source>
        <strain evidence="3">CBS 115976</strain>
    </source>
</reference>
<accession>A0A6A6U4L6</accession>
<feature type="compositionally biased region" description="Low complexity" evidence="1">
    <location>
        <begin position="1527"/>
        <end position="1537"/>
    </location>
</feature>
<dbReference type="Proteomes" id="UP000799302">
    <property type="component" value="Unassembled WGS sequence"/>
</dbReference>
<organism evidence="3 4">
    <name type="scientific">Microthyrium microscopicum</name>
    <dbReference type="NCBI Taxonomy" id="703497"/>
    <lineage>
        <taxon>Eukaryota</taxon>
        <taxon>Fungi</taxon>
        <taxon>Dikarya</taxon>
        <taxon>Ascomycota</taxon>
        <taxon>Pezizomycotina</taxon>
        <taxon>Dothideomycetes</taxon>
        <taxon>Dothideomycetes incertae sedis</taxon>
        <taxon>Microthyriales</taxon>
        <taxon>Microthyriaceae</taxon>
        <taxon>Microthyrium</taxon>
    </lineage>
</organism>
<dbReference type="OrthoDB" id="10031156at2759"/>
<feature type="compositionally biased region" description="Polar residues" evidence="1">
    <location>
        <begin position="1504"/>
        <end position="1524"/>
    </location>
</feature>
<dbReference type="InterPro" id="IPR036890">
    <property type="entry name" value="HATPase_C_sf"/>
</dbReference>